<proteinExistence type="predicted"/>
<dbReference type="eggNOG" id="COG0419">
    <property type="taxonomic scope" value="Bacteria"/>
</dbReference>
<evidence type="ECO:0000313" key="2">
    <source>
        <dbReference type="EMBL" id="BAL96007.1"/>
    </source>
</evidence>
<dbReference type="STRING" id="983917.RGE_26680"/>
<organism evidence="2 3">
    <name type="scientific">Rubrivivax gelatinosus (strain NBRC 100245 / IL144)</name>
    <dbReference type="NCBI Taxonomy" id="983917"/>
    <lineage>
        <taxon>Bacteria</taxon>
        <taxon>Pseudomonadati</taxon>
        <taxon>Pseudomonadota</taxon>
        <taxon>Betaproteobacteria</taxon>
        <taxon>Burkholderiales</taxon>
        <taxon>Sphaerotilaceae</taxon>
        <taxon>Rubrivivax</taxon>
    </lineage>
</organism>
<keyword evidence="3" id="KW-1185">Reference proteome</keyword>
<accession>I0HSM0</accession>
<reference evidence="2 3" key="1">
    <citation type="journal article" date="2012" name="J. Bacteriol.">
        <title>Complete genome sequence of phototrophic betaproteobacterium Rubrivivax gelatinosus IL144.</title>
        <authorList>
            <person name="Nagashima S."/>
            <person name="Kamimura A."/>
            <person name="Shimizu T."/>
            <person name="Nakamura-isaki S."/>
            <person name="Aono E."/>
            <person name="Sakamoto K."/>
            <person name="Ichikawa N."/>
            <person name="Nakazawa H."/>
            <person name="Sekine M."/>
            <person name="Yamazaki S."/>
            <person name="Fujita N."/>
            <person name="Shimada K."/>
            <person name="Hanada S."/>
            <person name="Nagashima K.V.P."/>
        </authorList>
    </citation>
    <scope>NUCLEOTIDE SEQUENCE [LARGE SCALE GENOMIC DNA]</scope>
    <source>
        <strain evidence="3">NBRC 100245 / IL144</strain>
    </source>
</reference>
<gene>
    <name evidence="2" type="ordered locus">RGE_26680</name>
</gene>
<dbReference type="AlphaFoldDB" id="I0HSM0"/>
<dbReference type="KEGG" id="rge:RGE_26680"/>
<dbReference type="Proteomes" id="UP000007883">
    <property type="component" value="Chromosome"/>
</dbReference>
<dbReference type="PATRIC" id="fig|983917.3.peg.2594"/>
<sequence length="1086" mass="114753">MAELQSQVPLPALATPLGDALRTRLGLQLDKTEATVDPAGFAATHAAAESLALATLVTGETLAALRTLGEVLAELQAGAADLGDLVKVVRQIDRLLGASPGKPPSAYSLAKLLLIVSGDADEPDTRPPARRLVYLLKGENPDGNALSDAAVAEPQAIVALALMAVGTVIDRGFGSDDADAGMPAAALPAAAIPLPPAQLTREFELAKSADAARKLVLQLGWDGAAAPPKLHARLRSTLAAEQAAGDGFVVGLTASNEVALAFALPPLAPLPASLPRPEFSGAVELGLVFGRRNAAQPLRLGPADGTHFAIGELSGAIVLKNLEPRLEFDLKDSRLVLKVGDDPFLGAILGDQIEVALAFGLVADRAGGLRLKDGTGLRATIPLEAIPNSPVQIPFLTFELRKADGLNRVELELSGSFQVQIGPFQGSIDRLGTTLNLQNLLAGVAAADWGLKPPSGAGLAIDAGVLKGGGFLLFDPQRGEYGGILDIRLMQIGVKAIGLLGTKNPQGWSLLLIIAANLPPIQLGFGFTLTGLGGLIGVQHTIDRDVLSNGLAAGSLDSFLFPQNPVANAPQLFNQLRVIFPFKAGGFVIGPMLELGWGTLSLVTARLGLLIEPSQIVFVGQVIVQLPPLVDKSLAILRLQVDFAGGVVFDPLQIWFDGVLRDSRVLFISLHGQFAFRAVFGDRPSFLISAGGFHPRFTDLPPGLPSPFQRVGCEFSIGIVGMSFDGYFAVTSATVQGGAALRVWGDVGIASFEGGFEFNAIVYLVPKFRFETDIHVFAGVEVFGIDFASVDIYGLLAGPGRWHIIGRAEVHTPWPLPDFGFHVDEEWGEERETIVRRVRLVDALRPELENLANWSAQLAQDGDAFASFAKPQTPADAPASLIAHPNALLQFVQKRLPLAKRLDKLGSDAIDGAREIAVETLVFGGQPQAPDRTLADPFPAAQFLEMNQDDLLGKPSFDRFTSGFEVGQREYRFGAAVAEVFDYEEVNLSIDKSDGRLALPGLALEAHRQWALEVGATGRSPLRRKRALSPAEELKLGVRPPPLAALDAGLGTLAARPLGGMAASSYFHAEDAAAGALVVEQFETAF</sequence>
<dbReference type="Pfam" id="PF20248">
    <property type="entry name" value="DUF6603"/>
    <property type="match status" value="1"/>
</dbReference>
<name>I0HSM0_RUBGI</name>
<dbReference type="HOGENOM" id="CLU_285271_0_0_4"/>
<dbReference type="InterPro" id="IPR046538">
    <property type="entry name" value="DUF6603"/>
</dbReference>
<protein>
    <recommendedName>
        <fullName evidence="1">DUF6603 domain-containing protein</fullName>
    </recommendedName>
</protein>
<feature type="domain" description="DUF6603" evidence="1">
    <location>
        <begin position="390"/>
        <end position="949"/>
    </location>
</feature>
<evidence type="ECO:0000313" key="3">
    <source>
        <dbReference type="Proteomes" id="UP000007883"/>
    </source>
</evidence>
<dbReference type="EMBL" id="AP012320">
    <property type="protein sequence ID" value="BAL96007.1"/>
    <property type="molecule type" value="Genomic_DNA"/>
</dbReference>
<evidence type="ECO:0000259" key="1">
    <source>
        <dbReference type="Pfam" id="PF20248"/>
    </source>
</evidence>